<evidence type="ECO:0000256" key="1">
    <source>
        <dbReference type="ARBA" id="ARBA00023015"/>
    </source>
</evidence>
<dbReference type="InterPro" id="IPR023772">
    <property type="entry name" value="DNA-bd_HTH_TetR-type_CS"/>
</dbReference>
<dbReference type="PROSITE" id="PS50977">
    <property type="entry name" value="HTH_TETR_2"/>
    <property type="match status" value="1"/>
</dbReference>
<name>A0A0U1DYX5_9MYCO</name>
<protein>
    <submittedName>
        <fullName evidence="7">Transcriptional regulator</fullName>
    </submittedName>
</protein>
<dbReference type="SUPFAM" id="SSF46689">
    <property type="entry name" value="Homeodomain-like"/>
    <property type="match status" value="1"/>
</dbReference>
<keyword evidence="1" id="KW-0805">Transcription regulation</keyword>
<dbReference type="GO" id="GO:0003700">
    <property type="term" value="F:DNA-binding transcription factor activity"/>
    <property type="evidence" value="ECO:0007669"/>
    <property type="project" value="TreeGrafter"/>
</dbReference>
<dbReference type="AlphaFoldDB" id="A0A0U1DYX5"/>
<evidence type="ECO:0000313" key="8">
    <source>
        <dbReference type="Proteomes" id="UP000182227"/>
    </source>
</evidence>
<dbReference type="PANTHER" id="PTHR30055:SF234">
    <property type="entry name" value="HTH-TYPE TRANSCRIPTIONAL REGULATOR BETI"/>
    <property type="match status" value="1"/>
</dbReference>
<reference evidence="7 8" key="1">
    <citation type="submission" date="2015-03" db="EMBL/GenBank/DDBJ databases">
        <authorList>
            <person name="Murphy D."/>
        </authorList>
    </citation>
    <scope>NUCLEOTIDE SEQUENCE [LARGE SCALE GENOMIC DNA]</scope>
    <source>
        <strain evidence="7 8">D16</strain>
    </source>
</reference>
<dbReference type="InterPro" id="IPR050109">
    <property type="entry name" value="HTH-type_TetR-like_transc_reg"/>
</dbReference>
<dbReference type="InterPro" id="IPR009057">
    <property type="entry name" value="Homeodomain-like_sf"/>
</dbReference>
<feature type="domain" description="HTH tetR-type" evidence="6">
    <location>
        <begin position="25"/>
        <end position="85"/>
    </location>
</feature>
<dbReference type="GeneID" id="44295436"/>
<dbReference type="SUPFAM" id="SSF48498">
    <property type="entry name" value="Tetracyclin repressor-like, C-terminal domain"/>
    <property type="match status" value="1"/>
</dbReference>
<keyword evidence="2 4" id="KW-0238">DNA-binding</keyword>
<evidence type="ECO:0000256" key="2">
    <source>
        <dbReference type="ARBA" id="ARBA00023125"/>
    </source>
</evidence>
<evidence type="ECO:0000256" key="4">
    <source>
        <dbReference type="PROSITE-ProRule" id="PRU00335"/>
    </source>
</evidence>
<dbReference type="GO" id="GO:0000976">
    <property type="term" value="F:transcription cis-regulatory region binding"/>
    <property type="evidence" value="ECO:0007669"/>
    <property type="project" value="TreeGrafter"/>
</dbReference>
<dbReference type="EMBL" id="CTEF01000007">
    <property type="protein sequence ID" value="CQD24138.1"/>
    <property type="molecule type" value="Genomic_DNA"/>
</dbReference>
<dbReference type="InterPro" id="IPR036271">
    <property type="entry name" value="Tet_transcr_reg_TetR-rel_C_sf"/>
</dbReference>
<dbReference type="PRINTS" id="PR00455">
    <property type="entry name" value="HTHTETR"/>
</dbReference>
<evidence type="ECO:0000256" key="3">
    <source>
        <dbReference type="ARBA" id="ARBA00023163"/>
    </source>
</evidence>
<organism evidence="7 8">
    <name type="scientific">Mycolicibacterium conceptionense</name>
    <dbReference type="NCBI Taxonomy" id="451644"/>
    <lineage>
        <taxon>Bacteria</taxon>
        <taxon>Bacillati</taxon>
        <taxon>Actinomycetota</taxon>
        <taxon>Actinomycetes</taxon>
        <taxon>Mycobacteriales</taxon>
        <taxon>Mycobacteriaceae</taxon>
        <taxon>Mycolicibacterium</taxon>
    </lineage>
</organism>
<feature type="region of interest" description="Disordered" evidence="5">
    <location>
        <begin position="1"/>
        <end position="26"/>
    </location>
</feature>
<evidence type="ECO:0000313" key="7">
    <source>
        <dbReference type="EMBL" id="CQD24138.1"/>
    </source>
</evidence>
<proteinExistence type="predicted"/>
<dbReference type="Gene3D" id="1.10.357.10">
    <property type="entry name" value="Tetracycline Repressor, domain 2"/>
    <property type="match status" value="1"/>
</dbReference>
<dbReference type="Proteomes" id="UP000182227">
    <property type="component" value="Unassembled WGS sequence"/>
</dbReference>
<keyword evidence="3" id="KW-0804">Transcription</keyword>
<dbReference type="InterPro" id="IPR001647">
    <property type="entry name" value="HTH_TetR"/>
</dbReference>
<feature type="DNA-binding region" description="H-T-H motif" evidence="4">
    <location>
        <begin position="48"/>
        <end position="67"/>
    </location>
</feature>
<accession>A0A0U1DYX5</accession>
<dbReference type="PANTHER" id="PTHR30055">
    <property type="entry name" value="HTH-TYPE TRANSCRIPTIONAL REGULATOR RUTR"/>
    <property type="match status" value="1"/>
</dbReference>
<dbReference type="PROSITE" id="PS01081">
    <property type="entry name" value="HTH_TETR_1"/>
    <property type="match status" value="1"/>
</dbReference>
<sequence>MPKGTAADTADSSQRRASFQRARSHQTKRDLVQAAMALWRTNGYAKTTVADICRAAGVSRALFYFYFPAKEDVLFEVGLTSTRLAQKRVKTLLVGDYDVMDVVTEALRSLERSMARNPPELIVQTILEGYRHEHRILAGDLAPDTRGADMFGELFTRAQVDGKLAAHVDVSHLSRLAQILVSEGVRHWAGGSFGDRAFTDVVARDIGAMITGFNNTN</sequence>
<gene>
    <name evidence="7" type="ORF">BN970_06285</name>
</gene>
<evidence type="ECO:0000256" key="5">
    <source>
        <dbReference type="SAM" id="MobiDB-lite"/>
    </source>
</evidence>
<dbReference type="Pfam" id="PF00440">
    <property type="entry name" value="TetR_N"/>
    <property type="match status" value="1"/>
</dbReference>
<dbReference type="RefSeq" id="WP_181821240.1">
    <property type="nucleotide sequence ID" value="NZ_JACKVA010000008.1"/>
</dbReference>
<evidence type="ECO:0000259" key="6">
    <source>
        <dbReference type="PROSITE" id="PS50977"/>
    </source>
</evidence>